<dbReference type="RefSeq" id="WP_081190886.1">
    <property type="nucleotide sequence ID" value="NZ_MWIH01000003.1"/>
</dbReference>
<evidence type="ECO:0000313" key="4">
    <source>
        <dbReference type="Proteomes" id="UP000192591"/>
    </source>
</evidence>
<organism evidence="3 4">
    <name type="scientific">Saccharomonospora piscinae</name>
    <dbReference type="NCBI Taxonomy" id="687388"/>
    <lineage>
        <taxon>Bacteria</taxon>
        <taxon>Bacillati</taxon>
        <taxon>Actinomycetota</taxon>
        <taxon>Actinomycetes</taxon>
        <taxon>Pseudonocardiales</taxon>
        <taxon>Pseudonocardiaceae</taxon>
        <taxon>Saccharomonospora</taxon>
    </lineage>
</organism>
<evidence type="ECO:0000256" key="2">
    <source>
        <dbReference type="SAM" id="Phobius"/>
    </source>
</evidence>
<sequence length="99" mass="10997">MAENPGAERHPRFDDDLVGLDPQDPEAREFAEHLDRMQRCDPNFTVEGSLRGVADFAEGSTRAGGLRWWVALLIICLILVGVLFSAWDILGDLFAWLAG</sequence>
<dbReference type="AlphaFoldDB" id="A0A1V9AA75"/>
<name>A0A1V9AA75_SACPI</name>
<dbReference type="EMBL" id="MWIH01000003">
    <property type="protein sequence ID" value="OQO93970.1"/>
    <property type="molecule type" value="Genomic_DNA"/>
</dbReference>
<keyword evidence="2" id="KW-0472">Membrane</keyword>
<feature type="region of interest" description="Disordered" evidence="1">
    <location>
        <begin position="1"/>
        <end position="22"/>
    </location>
</feature>
<dbReference type="Proteomes" id="UP000192591">
    <property type="component" value="Unassembled WGS sequence"/>
</dbReference>
<feature type="compositionally biased region" description="Basic and acidic residues" evidence="1">
    <location>
        <begin position="1"/>
        <end position="15"/>
    </location>
</feature>
<protein>
    <submittedName>
        <fullName evidence="3">Uncharacterized protein</fullName>
    </submittedName>
</protein>
<proteinExistence type="predicted"/>
<accession>A0A1V9AA75</accession>
<evidence type="ECO:0000256" key="1">
    <source>
        <dbReference type="SAM" id="MobiDB-lite"/>
    </source>
</evidence>
<comment type="caution">
    <text evidence="3">The sequence shown here is derived from an EMBL/GenBank/DDBJ whole genome shotgun (WGS) entry which is preliminary data.</text>
</comment>
<reference evidence="3 4" key="1">
    <citation type="submission" date="2017-02" db="EMBL/GenBank/DDBJ databases">
        <title>Draft genome of Saccharomonospora sp. 154.</title>
        <authorList>
            <person name="Alonso-Carmona G.S."/>
            <person name="De La Haba R."/>
            <person name="Vera-Gargallo B."/>
            <person name="Sandoval-Trujillo A.H."/>
            <person name="Ramirez-Duran N."/>
            <person name="Ventosa A."/>
        </authorList>
    </citation>
    <scope>NUCLEOTIDE SEQUENCE [LARGE SCALE GENOMIC DNA]</scope>
    <source>
        <strain evidence="3 4">LRS4.154</strain>
    </source>
</reference>
<gene>
    <name evidence="3" type="ORF">B1813_05530</name>
</gene>
<evidence type="ECO:0000313" key="3">
    <source>
        <dbReference type="EMBL" id="OQO93970.1"/>
    </source>
</evidence>
<feature type="transmembrane region" description="Helical" evidence="2">
    <location>
        <begin position="68"/>
        <end position="87"/>
    </location>
</feature>
<dbReference type="STRING" id="1962155.B1813_05530"/>
<keyword evidence="2" id="KW-1133">Transmembrane helix</keyword>
<keyword evidence="2" id="KW-0812">Transmembrane</keyword>
<keyword evidence="4" id="KW-1185">Reference proteome</keyword>